<keyword evidence="4" id="KW-1185">Reference proteome</keyword>
<name>A0A934VC00_9BACT</name>
<proteinExistence type="predicted"/>
<feature type="chain" id="PRO_5037464490" description="PEP-CTERM protein-sorting domain-containing protein" evidence="2">
    <location>
        <begin position="25"/>
        <end position="325"/>
    </location>
</feature>
<keyword evidence="1" id="KW-0472">Membrane</keyword>
<feature type="transmembrane region" description="Helical" evidence="1">
    <location>
        <begin position="299"/>
        <end position="321"/>
    </location>
</feature>
<evidence type="ECO:0000313" key="3">
    <source>
        <dbReference type="EMBL" id="MBK1816650.1"/>
    </source>
</evidence>
<comment type="caution">
    <text evidence="3">The sequence shown here is derived from an EMBL/GenBank/DDBJ whole genome shotgun (WGS) entry which is preliminary data.</text>
</comment>
<feature type="signal peptide" evidence="2">
    <location>
        <begin position="1"/>
        <end position="24"/>
    </location>
</feature>
<dbReference type="RefSeq" id="WP_200351582.1">
    <property type="nucleotide sequence ID" value="NZ_BAABHZ010000006.1"/>
</dbReference>
<evidence type="ECO:0008006" key="5">
    <source>
        <dbReference type="Google" id="ProtNLM"/>
    </source>
</evidence>
<dbReference type="SUPFAM" id="SSF63825">
    <property type="entry name" value="YWTD domain"/>
    <property type="match status" value="1"/>
</dbReference>
<evidence type="ECO:0000313" key="4">
    <source>
        <dbReference type="Proteomes" id="UP000600139"/>
    </source>
</evidence>
<dbReference type="Proteomes" id="UP000600139">
    <property type="component" value="Unassembled WGS sequence"/>
</dbReference>
<evidence type="ECO:0000256" key="1">
    <source>
        <dbReference type="SAM" id="Phobius"/>
    </source>
</evidence>
<sequence>MKHPSNTGIISLAISLVIASSAAAALSFSPGYSATSYHVHGNGDGIISYDWGSDGALYYATADSSFLSSGVYRHDGTSTTTIQNASGNFAGGSVVAIGSSVYFNDSTFSNTQNIYRYSIGAGTTTTAALTNYSLGSYDGHLYSTGGDFSGTRLTYYVDGLTGGTIDLGGVAGASGPLTFDAAGNLYYAPGYGDLAIYRWDAAEVTAAISGNGSPSLSASGHLWIDYSTAFATAGGATSMLTDAEGNLLVTLTNFTDPSALVKFSADGSGNYETILTSLDRLGELRAHDGQLYLSSGNSVMAIIPEPSTLLLGMFAWGGFFIRRRR</sequence>
<organism evidence="3 4">
    <name type="scientific">Luteolibacter yonseiensis</name>
    <dbReference type="NCBI Taxonomy" id="1144680"/>
    <lineage>
        <taxon>Bacteria</taxon>
        <taxon>Pseudomonadati</taxon>
        <taxon>Verrucomicrobiota</taxon>
        <taxon>Verrucomicrobiia</taxon>
        <taxon>Verrucomicrobiales</taxon>
        <taxon>Verrucomicrobiaceae</taxon>
        <taxon>Luteolibacter</taxon>
    </lineage>
</organism>
<accession>A0A934VC00</accession>
<keyword evidence="2" id="KW-0732">Signal</keyword>
<protein>
    <recommendedName>
        <fullName evidence="5">PEP-CTERM protein-sorting domain-containing protein</fullName>
    </recommendedName>
</protein>
<keyword evidence="1" id="KW-0812">Transmembrane</keyword>
<keyword evidence="1" id="KW-1133">Transmembrane helix</keyword>
<reference evidence="3" key="1">
    <citation type="submission" date="2021-01" db="EMBL/GenBank/DDBJ databases">
        <title>Modified the classification status of verrucomicrobia.</title>
        <authorList>
            <person name="Feng X."/>
        </authorList>
    </citation>
    <scope>NUCLEOTIDE SEQUENCE</scope>
    <source>
        <strain evidence="3">JCM 18052</strain>
    </source>
</reference>
<gene>
    <name evidence="3" type="ORF">JIN84_13575</name>
</gene>
<dbReference type="EMBL" id="JAENIK010000011">
    <property type="protein sequence ID" value="MBK1816650.1"/>
    <property type="molecule type" value="Genomic_DNA"/>
</dbReference>
<dbReference type="AlphaFoldDB" id="A0A934VC00"/>
<evidence type="ECO:0000256" key="2">
    <source>
        <dbReference type="SAM" id="SignalP"/>
    </source>
</evidence>